<dbReference type="GeneID" id="117573790"/>
<keyword evidence="4" id="KW-0812">Transmembrane</keyword>
<reference evidence="7" key="1">
    <citation type="submission" date="2025-08" db="UniProtKB">
        <authorList>
            <consortium name="RefSeq"/>
        </authorList>
    </citation>
    <scope>IDENTIFICATION</scope>
    <source>
        <strain evidence="7">15112-1751.03</strain>
        <tissue evidence="7">Whole Adult</tissue>
    </source>
</reference>
<evidence type="ECO:0000256" key="3">
    <source>
        <dbReference type="ARBA" id="ARBA00022679"/>
    </source>
</evidence>
<feature type="transmembrane region" description="Helical" evidence="4">
    <location>
        <begin position="486"/>
        <end position="509"/>
    </location>
</feature>
<gene>
    <name evidence="7" type="primary">LOC117573790</name>
</gene>
<feature type="non-terminal residue" evidence="7">
    <location>
        <position position="511"/>
    </location>
</feature>
<dbReference type="GO" id="GO:0008194">
    <property type="term" value="F:UDP-glycosyltransferase activity"/>
    <property type="evidence" value="ECO:0007669"/>
    <property type="project" value="InterPro"/>
</dbReference>
<dbReference type="PANTHER" id="PTHR48043:SF145">
    <property type="entry name" value="FI06409P-RELATED"/>
    <property type="match status" value="1"/>
</dbReference>
<evidence type="ECO:0000256" key="5">
    <source>
        <dbReference type="SAM" id="SignalP"/>
    </source>
</evidence>
<sequence>MKTAKILVALFTLVLCTRSTESANVLAIFAYSFSTPYTVVKPYIKALVNNGHNVTVISSKQLLADIENVRHIRVAAIDQVIEYVMNIDFSECLYSKWKESLVSSSFYYNVSIGILSDSRVQSLLHDKSEKFDMIVLEPTHSEAFIGFAEHFDASLVGLSTFGSSWLTDHLAGNSAPSVYRPVQPIGYSHGDSLVDKWNNWIYIAEEWLIDRLLILPGQLELFTRYFQLPSSRLFERRTSYSLMLINQHFSLGRVRSNVPNVIEVAGIHMAEPSEPLEPELLDFVNGAEHGVIYFSMGMKILSRWLPKNIEQKMLQTFSKLKQRVVWKYEENTMLNKSENIYLSHNVPQRQLLEHANVKLFITNGGLLSTIEAAYSGVPMLGLPIYFDQFDNVERMVKVGVARKLDINTLTEEQLMINIKELLQNPIYAQKANEMSKRFRDQPTSPLEAAMWWTEYVLRHKGAPHMRMAEDDISFAPYYKLNIFSVLLARIAFSAFVVVLACAFVVHFIWKK</sequence>
<dbReference type="AlphaFoldDB" id="A0A6P8XJV2"/>
<evidence type="ECO:0000256" key="2">
    <source>
        <dbReference type="ARBA" id="ARBA00022676"/>
    </source>
</evidence>
<comment type="similarity">
    <text evidence="1">Belongs to the UDP-glycosyltransferase family.</text>
</comment>
<dbReference type="RefSeq" id="XP_034113088.2">
    <property type="nucleotide sequence ID" value="XM_034257197.2"/>
</dbReference>
<keyword evidence="4" id="KW-0472">Membrane</keyword>
<accession>A0A6P8XJV2</accession>
<keyword evidence="2" id="KW-0328">Glycosyltransferase</keyword>
<keyword evidence="3" id="KW-0808">Transferase</keyword>
<dbReference type="SUPFAM" id="SSF53756">
    <property type="entry name" value="UDP-Glycosyltransferase/glycogen phosphorylase"/>
    <property type="match status" value="1"/>
</dbReference>
<evidence type="ECO:0000256" key="1">
    <source>
        <dbReference type="ARBA" id="ARBA00009995"/>
    </source>
</evidence>
<dbReference type="CDD" id="cd03784">
    <property type="entry name" value="GT1_Gtf-like"/>
    <property type="match status" value="1"/>
</dbReference>
<dbReference type="InterPro" id="IPR050271">
    <property type="entry name" value="UDP-glycosyltransferase"/>
</dbReference>
<dbReference type="Proteomes" id="UP000515160">
    <property type="component" value="Chromosome 2R"/>
</dbReference>
<keyword evidence="5" id="KW-0732">Signal</keyword>
<name>A0A6P8XJV2_DROAB</name>
<dbReference type="FunFam" id="3.40.50.2000:FF:000021">
    <property type="entry name" value="UDP-glucuronosyltransferase"/>
    <property type="match status" value="1"/>
</dbReference>
<feature type="chain" id="PRO_5038734061" evidence="5">
    <location>
        <begin position="23"/>
        <end position="511"/>
    </location>
</feature>
<protein>
    <submittedName>
        <fullName evidence="7">UDP-glucosyltransferase 2-like</fullName>
    </submittedName>
</protein>
<dbReference type="PANTHER" id="PTHR48043">
    <property type="entry name" value="EG:EG0003.4 PROTEIN-RELATED"/>
    <property type="match status" value="1"/>
</dbReference>
<dbReference type="Gene3D" id="3.40.50.2000">
    <property type="entry name" value="Glycogen Phosphorylase B"/>
    <property type="match status" value="1"/>
</dbReference>
<evidence type="ECO:0000313" key="6">
    <source>
        <dbReference type="Proteomes" id="UP000515160"/>
    </source>
</evidence>
<dbReference type="OrthoDB" id="5835829at2759"/>
<evidence type="ECO:0000313" key="7">
    <source>
        <dbReference type="RefSeq" id="XP_034113088.2"/>
    </source>
</evidence>
<evidence type="ECO:0000256" key="4">
    <source>
        <dbReference type="SAM" id="Phobius"/>
    </source>
</evidence>
<organism evidence="6 7">
    <name type="scientific">Drosophila albomicans</name>
    <name type="common">Fruit fly</name>
    <dbReference type="NCBI Taxonomy" id="7291"/>
    <lineage>
        <taxon>Eukaryota</taxon>
        <taxon>Metazoa</taxon>
        <taxon>Ecdysozoa</taxon>
        <taxon>Arthropoda</taxon>
        <taxon>Hexapoda</taxon>
        <taxon>Insecta</taxon>
        <taxon>Pterygota</taxon>
        <taxon>Neoptera</taxon>
        <taxon>Endopterygota</taxon>
        <taxon>Diptera</taxon>
        <taxon>Brachycera</taxon>
        <taxon>Muscomorpha</taxon>
        <taxon>Ephydroidea</taxon>
        <taxon>Drosophilidae</taxon>
        <taxon>Drosophila</taxon>
    </lineage>
</organism>
<keyword evidence="4" id="KW-1133">Transmembrane helix</keyword>
<dbReference type="Pfam" id="PF00201">
    <property type="entry name" value="UDPGT"/>
    <property type="match status" value="1"/>
</dbReference>
<proteinExistence type="inferred from homology"/>
<dbReference type="InterPro" id="IPR002213">
    <property type="entry name" value="UDP_glucos_trans"/>
</dbReference>
<feature type="signal peptide" evidence="5">
    <location>
        <begin position="1"/>
        <end position="22"/>
    </location>
</feature>
<keyword evidence="6" id="KW-1185">Reference proteome</keyword>